<dbReference type="OrthoDB" id="5465337at2"/>
<protein>
    <recommendedName>
        <fullName evidence="5">Type I restriction modification DNA specificity protein</fullName>
    </recommendedName>
</protein>
<dbReference type="EMBL" id="OBMT01000015">
    <property type="protein sequence ID" value="SOC17367.1"/>
    <property type="molecule type" value="Genomic_DNA"/>
</dbReference>
<dbReference type="AlphaFoldDB" id="A0A285T7I1"/>
<evidence type="ECO:0000256" key="1">
    <source>
        <dbReference type="ARBA" id="ARBA00022747"/>
    </source>
</evidence>
<dbReference type="PANTHER" id="PTHR30408:SF12">
    <property type="entry name" value="TYPE I RESTRICTION ENZYME MJAVIII SPECIFICITY SUBUNIT"/>
    <property type="match status" value="1"/>
</dbReference>
<dbReference type="GO" id="GO:0003677">
    <property type="term" value="F:DNA binding"/>
    <property type="evidence" value="ECO:0007669"/>
    <property type="project" value="UniProtKB-KW"/>
</dbReference>
<keyword evidence="1" id="KW-0680">Restriction system</keyword>
<gene>
    <name evidence="3" type="ORF">SAMN05877831_11593</name>
</gene>
<dbReference type="RefSeq" id="WP_097071143.1">
    <property type="nucleotide sequence ID" value="NZ_OBMT01000015.1"/>
</dbReference>
<evidence type="ECO:0000256" key="2">
    <source>
        <dbReference type="ARBA" id="ARBA00023125"/>
    </source>
</evidence>
<dbReference type="InterPro" id="IPR052021">
    <property type="entry name" value="Type-I_RS_S_subunit"/>
</dbReference>
<dbReference type="SUPFAM" id="SSF116734">
    <property type="entry name" value="DNA methylase specificity domain"/>
    <property type="match status" value="1"/>
</dbReference>
<dbReference type="GO" id="GO:0009307">
    <property type="term" value="P:DNA restriction-modification system"/>
    <property type="evidence" value="ECO:0007669"/>
    <property type="project" value="UniProtKB-KW"/>
</dbReference>
<evidence type="ECO:0008006" key="5">
    <source>
        <dbReference type="Google" id="ProtNLM"/>
    </source>
</evidence>
<reference evidence="4" key="1">
    <citation type="submission" date="2017-08" db="EMBL/GenBank/DDBJ databases">
        <authorList>
            <person name="Varghese N."/>
            <person name="Submissions S."/>
        </authorList>
    </citation>
    <scope>NUCLEOTIDE SEQUENCE [LARGE SCALE GENOMIC DNA]</scope>
    <source>
        <strain evidence="4">JA276</strain>
    </source>
</reference>
<accession>A0A285T7I1</accession>
<proteinExistence type="predicted"/>
<keyword evidence="2" id="KW-0238">DNA-binding</keyword>
<sequence>MRLADLSEIHSGYTARGRLDPVLEGGVPALQLRDVGASGAELGSDLKRYDLGALSERYFVSGGEVVFRSRGEPNVAAAIQDPLPEPVAVIVPLVIIRPDRDRILPDYLAWAINQPDAQRRLGLEAQGTGLRMIPMPALENLEIAVPDLSMQKRVVEFSALARREGQLLRQLAARKDDLVSAILGEAVKAADLKEIAR</sequence>
<evidence type="ECO:0000313" key="4">
    <source>
        <dbReference type="Proteomes" id="UP000219111"/>
    </source>
</evidence>
<name>A0A285T7I1_9RHOB</name>
<dbReference type="Gene3D" id="3.90.220.20">
    <property type="entry name" value="DNA methylase specificity domains"/>
    <property type="match status" value="1"/>
</dbReference>
<evidence type="ECO:0000313" key="3">
    <source>
        <dbReference type="EMBL" id="SOC17367.1"/>
    </source>
</evidence>
<dbReference type="PANTHER" id="PTHR30408">
    <property type="entry name" value="TYPE-1 RESTRICTION ENZYME ECOKI SPECIFICITY PROTEIN"/>
    <property type="match status" value="1"/>
</dbReference>
<keyword evidence="4" id="KW-1185">Reference proteome</keyword>
<organism evidence="3 4">
    <name type="scientific">Rhodobacter maris</name>
    <dbReference type="NCBI Taxonomy" id="446682"/>
    <lineage>
        <taxon>Bacteria</taxon>
        <taxon>Pseudomonadati</taxon>
        <taxon>Pseudomonadota</taxon>
        <taxon>Alphaproteobacteria</taxon>
        <taxon>Rhodobacterales</taxon>
        <taxon>Rhodobacter group</taxon>
        <taxon>Rhodobacter</taxon>
    </lineage>
</organism>
<dbReference type="Proteomes" id="UP000219111">
    <property type="component" value="Unassembled WGS sequence"/>
</dbReference>
<dbReference type="InterPro" id="IPR044946">
    <property type="entry name" value="Restrct_endonuc_typeI_TRD_sf"/>
</dbReference>